<dbReference type="PROSITE" id="PS01039">
    <property type="entry name" value="SBP_BACTERIAL_3"/>
    <property type="match status" value="1"/>
</dbReference>
<dbReference type="PROSITE" id="PS51257">
    <property type="entry name" value="PROKAR_LIPOPROTEIN"/>
    <property type="match status" value="1"/>
</dbReference>
<dbReference type="STRING" id="1120980.GCA_000745955_00299"/>
<dbReference type="Gene3D" id="3.40.190.10">
    <property type="entry name" value="Periplasmic binding protein-like II"/>
    <property type="match status" value="2"/>
</dbReference>
<evidence type="ECO:0000256" key="1">
    <source>
        <dbReference type="ARBA" id="ARBA00004196"/>
    </source>
</evidence>
<sequence>MKLNQLVTTLSAALVLAACGGGSSSGNSNNNAAASATPASAPATASATASGKVLRIGTNAEFAPFESLNEKQEIQGFDIDLLKAMAAEGGFQVEFKHTPWDGIFAALNNKDVDVVASAVTITDDRKKTMDFTDSYYKITQVVLVPPSKTVKSVEDVKQLSKVGVVSGQTGDFATQKIFGATSNNIARFDTITLLIKEVENGGVDAAVSDSAVIQHYIKNNTGKGFSMIQVPDFTEENYGFAVRKGDTETLNMLNSALKKIQENGKYKEIESKYFAH</sequence>
<name>A0A376BUQ5_9NEIS</name>
<dbReference type="SMART" id="SM00062">
    <property type="entry name" value="PBPb"/>
    <property type="match status" value="1"/>
</dbReference>
<dbReference type="Pfam" id="PF00497">
    <property type="entry name" value="SBP_bac_3"/>
    <property type="match status" value="1"/>
</dbReference>
<dbReference type="PANTHER" id="PTHR35936:SF17">
    <property type="entry name" value="ARGININE-BINDING EXTRACELLULAR PROTEIN ARTP"/>
    <property type="match status" value="1"/>
</dbReference>
<dbReference type="SUPFAM" id="SSF53850">
    <property type="entry name" value="Periplasmic binding protein-like II"/>
    <property type="match status" value="1"/>
</dbReference>
<evidence type="ECO:0000256" key="4">
    <source>
        <dbReference type="RuleBase" id="RU003744"/>
    </source>
</evidence>
<keyword evidence="9" id="KW-1185">Reference proteome</keyword>
<proteinExistence type="inferred from homology"/>
<evidence type="ECO:0000256" key="3">
    <source>
        <dbReference type="ARBA" id="ARBA00022729"/>
    </source>
</evidence>
<keyword evidence="3 5" id="KW-0732">Signal</keyword>
<evidence type="ECO:0000259" key="7">
    <source>
        <dbReference type="SMART" id="SM00079"/>
    </source>
</evidence>
<dbReference type="GO" id="GO:0016020">
    <property type="term" value="C:membrane"/>
    <property type="evidence" value="ECO:0007669"/>
    <property type="project" value="InterPro"/>
</dbReference>
<evidence type="ECO:0000256" key="2">
    <source>
        <dbReference type="ARBA" id="ARBA00010333"/>
    </source>
</evidence>
<gene>
    <name evidence="8" type="primary">glnH_4</name>
    <name evidence="8" type="ORF">NCTC10283_02313</name>
</gene>
<feature type="domain" description="Solute-binding protein family 3/N-terminal" evidence="6">
    <location>
        <begin position="53"/>
        <end position="276"/>
    </location>
</feature>
<dbReference type="OrthoDB" id="368476at2"/>
<evidence type="ECO:0000259" key="6">
    <source>
        <dbReference type="SMART" id="SM00062"/>
    </source>
</evidence>
<dbReference type="Proteomes" id="UP000254209">
    <property type="component" value="Unassembled WGS sequence"/>
</dbReference>
<dbReference type="CDD" id="cd13624">
    <property type="entry name" value="PBP2_Arg_Lys_His"/>
    <property type="match status" value="1"/>
</dbReference>
<dbReference type="RefSeq" id="WP_084693436.1">
    <property type="nucleotide sequence ID" value="NZ_CP091519.2"/>
</dbReference>
<comment type="subcellular location">
    <subcellularLocation>
        <location evidence="1">Cell envelope</location>
    </subcellularLocation>
</comment>
<dbReference type="InterPro" id="IPR001320">
    <property type="entry name" value="Iontro_rcpt_C"/>
</dbReference>
<dbReference type="GO" id="GO:0015276">
    <property type="term" value="F:ligand-gated monoatomic ion channel activity"/>
    <property type="evidence" value="ECO:0007669"/>
    <property type="project" value="InterPro"/>
</dbReference>
<evidence type="ECO:0000313" key="9">
    <source>
        <dbReference type="Proteomes" id="UP000254209"/>
    </source>
</evidence>
<organism evidence="8 9">
    <name type="scientific">Alysiella crassa</name>
    <dbReference type="NCBI Taxonomy" id="153491"/>
    <lineage>
        <taxon>Bacteria</taxon>
        <taxon>Pseudomonadati</taxon>
        <taxon>Pseudomonadota</taxon>
        <taxon>Betaproteobacteria</taxon>
        <taxon>Neisseriales</taxon>
        <taxon>Neisseriaceae</taxon>
        <taxon>Alysiella</taxon>
    </lineage>
</organism>
<dbReference type="EMBL" id="UFSO01000003">
    <property type="protein sequence ID" value="SSY80752.1"/>
    <property type="molecule type" value="Genomic_DNA"/>
</dbReference>
<evidence type="ECO:0000256" key="5">
    <source>
        <dbReference type="SAM" id="SignalP"/>
    </source>
</evidence>
<evidence type="ECO:0000313" key="8">
    <source>
        <dbReference type="EMBL" id="SSY80752.1"/>
    </source>
</evidence>
<dbReference type="PANTHER" id="PTHR35936">
    <property type="entry name" value="MEMBRANE-BOUND LYTIC MUREIN TRANSGLYCOSYLASE F"/>
    <property type="match status" value="1"/>
</dbReference>
<dbReference type="InterPro" id="IPR001638">
    <property type="entry name" value="Solute-binding_3/MltF_N"/>
</dbReference>
<reference evidence="8 9" key="1">
    <citation type="submission" date="2018-06" db="EMBL/GenBank/DDBJ databases">
        <authorList>
            <consortium name="Pathogen Informatics"/>
            <person name="Doyle S."/>
        </authorList>
    </citation>
    <scope>NUCLEOTIDE SEQUENCE [LARGE SCALE GENOMIC DNA]</scope>
    <source>
        <strain evidence="8 9">NCTC10283</strain>
    </source>
</reference>
<dbReference type="AlphaFoldDB" id="A0A376BUQ5"/>
<feature type="domain" description="Ionotropic glutamate receptor C-terminal" evidence="7">
    <location>
        <begin position="53"/>
        <end position="276"/>
    </location>
</feature>
<dbReference type="SMART" id="SM00079">
    <property type="entry name" value="PBPe"/>
    <property type="match status" value="1"/>
</dbReference>
<dbReference type="GO" id="GO:0030313">
    <property type="term" value="C:cell envelope"/>
    <property type="evidence" value="ECO:0007669"/>
    <property type="project" value="UniProtKB-SubCell"/>
</dbReference>
<comment type="similarity">
    <text evidence="2 4">Belongs to the bacterial solute-binding protein 3 family.</text>
</comment>
<feature type="signal peptide" evidence="5">
    <location>
        <begin position="1"/>
        <end position="17"/>
    </location>
</feature>
<dbReference type="InterPro" id="IPR018313">
    <property type="entry name" value="SBP_3_CS"/>
</dbReference>
<protein>
    <submittedName>
        <fullName evidence="8">Glutamine-binding periplasmic protein</fullName>
    </submittedName>
</protein>
<accession>A0A376BUQ5</accession>
<feature type="chain" id="PRO_5016597428" evidence="5">
    <location>
        <begin position="18"/>
        <end position="276"/>
    </location>
</feature>